<sequence length="307" mass="34592">MLAKVLQQFRVGHNSSAGIAVLHIRDHEIQLLIQPEDGKEASVQVTAVNQGNWQLAMQEVLAKVNKGMALTLIIPPTMYQIIQLEKPALEQQELLTALPWQIKDLTDIALEELVLDYIDLPAAPGQPAKINVVASVKSQLQELIAIVNRHKLNLQQILIEEWLIHELLDYADHAALVIMHQPEQDVLLQVIRQGELQFSRRLRGFNRLHQYTESELQQGVFDNLLLEIQRSMDYIESQLKLPPVRSIHLLCSGADRTDLVPLFHQAGFSQVQALQLKPELNWAVVLDVNEVWPAIAAAGSFSKEPLA</sequence>
<evidence type="ECO:0000313" key="2">
    <source>
        <dbReference type="Proteomes" id="UP000219353"/>
    </source>
</evidence>
<dbReference type="Gene3D" id="3.30.420.380">
    <property type="match status" value="1"/>
</dbReference>
<dbReference type="OrthoDB" id="5296002at2"/>
<keyword evidence="2" id="KW-1185">Reference proteome</keyword>
<evidence type="ECO:0000313" key="1">
    <source>
        <dbReference type="EMBL" id="SNY58251.1"/>
    </source>
</evidence>
<name>A0A285JGH7_9GAMM</name>
<dbReference type="InterPro" id="IPR043129">
    <property type="entry name" value="ATPase_NBD"/>
</dbReference>
<dbReference type="RefSeq" id="WP_097112541.1">
    <property type="nucleotide sequence ID" value="NZ_OBEB01000008.1"/>
</dbReference>
<organism evidence="1 2">
    <name type="scientific">Arsukibacterium tuosuense</name>
    <dbReference type="NCBI Taxonomy" id="1323745"/>
    <lineage>
        <taxon>Bacteria</taxon>
        <taxon>Pseudomonadati</taxon>
        <taxon>Pseudomonadota</taxon>
        <taxon>Gammaproteobacteria</taxon>
        <taxon>Chromatiales</taxon>
        <taxon>Chromatiaceae</taxon>
        <taxon>Arsukibacterium</taxon>
    </lineage>
</organism>
<dbReference type="Proteomes" id="UP000219353">
    <property type="component" value="Unassembled WGS sequence"/>
</dbReference>
<dbReference type="SUPFAM" id="SSF53067">
    <property type="entry name" value="Actin-like ATPase domain"/>
    <property type="match status" value="1"/>
</dbReference>
<proteinExistence type="predicted"/>
<reference evidence="2" key="1">
    <citation type="submission" date="2017-09" db="EMBL/GenBank/DDBJ databases">
        <authorList>
            <person name="Varghese N."/>
            <person name="Submissions S."/>
        </authorList>
    </citation>
    <scope>NUCLEOTIDE SEQUENCE [LARGE SCALE GENOMIC DNA]</scope>
    <source>
        <strain evidence="2">CGMCC 1.12461</strain>
    </source>
</reference>
<dbReference type="EMBL" id="OBEB01000008">
    <property type="protein sequence ID" value="SNY58251.1"/>
    <property type="molecule type" value="Genomic_DNA"/>
</dbReference>
<accession>A0A285JGH7</accession>
<protein>
    <submittedName>
        <fullName evidence="1">MSHA biogenesis protein MshI</fullName>
    </submittedName>
</protein>
<gene>
    <name evidence="1" type="ORF">SAMN06297280_3346</name>
</gene>
<dbReference type="AlphaFoldDB" id="A0A285JGH7"/>